<dbReference type="InterPro" id="IPR035976">
    <property type="entry name" value="Sushi/SCR/CCP_sf"/>
</dbReference>
<dbReference type="SUPFAM" id="SSF57184">
    <property type="entry name" value="Growth factor receptor domain"/>
    <property type="match status" value="1"/>
</dbReference>
<dbReference type="PANTHER" id="PTHR46513:SF44">
    <property type="entry name" value="LDL RECEPTOR RELATED PROTEIN 4"/>
    <property type="match status" value="1"/>
</dbReference>
<dbReference type="Pfam" id="PF00084">
    <property type="entry name" value="Sushi"/>
    <property type="match status" value="1"/>
</dbReference>
<dbReference type="SMART" id="SM00135">
    <property type="entry name" value="LY"/>
    <property type="match status" value="10"/>
</dbReference>
<dbReference type="Pfam" id="PF00058">
    <property type="entry name" value="Ldl_recept_b"/>
    <property type="match status" value="1"/>
</dbReference>
<evidence type="ECO:0000256" key="2">
    <source>
        <dbReference type="PROSITE-ProRule" id="PRU00302"/>
    </source>
</evidence>
<dbReference type="CDD" id="cd00033">
    <property type="entry name" value="CCP"/>
    <property type="match status" value="2"/>
</dbReference>
<dbReference type="InterPro" id="IPR000742">
    <property type="entry name" value="EGF"/>
</dbReference>
<dbReference type="PROSITE" id="PS50923">
    <property type="entry name" value="SUSHI"/>
    <property type="match status" value="2"/>
</dbReference>
<feature type="chain" id="PRO_5046458490" description="Sushi domain-containing protein" evidence="4">
    <location>
        <begin position="23"/>
        <end position="1026"/>
    </location>
</feature>
<gene>
    <name evidence="6" type="ORF">KUTeg_012134</name>
</gene>
<dbReference type="Proteomes" id="UP001217089">
    <property type="component" value="Unassembled WGS sequence"/>
</dbReference>
<feature type="repeat" description="LDL-receptor class B" evidence="3">
    <location>
        <begin position="220"/>
        <end position="262"/>
    </location>
</feature>
<dbReference type="InterPro" id="IPR000436">
    <property type="entry name" value="Sushi_SCR_CCP_dom"/>
</dbReference>
<dbReference type="SUPFAM" id="SSF63825">
    <property type="entry name" value="YWTD domain"/>
    <property type="match status" value="2"/>
</dbReference>
<feature type="domain" description="Sushi" evidence="5">
    <location>
        <begin position="888"/>
        <end position="946"/>
    </location>
</feature>
<dbReference type="Gene3D" id="2.120.10.30">
    <property type="entry name" value="TolB, C-terminal domain"/>
    <property type="match status" value="3"/>
</dbReference>
<keyword evidence="7" id="KW-1185">Reference proteome</keyword>
<reference evidence="6 7" key="1">
    <citation type="submission" date="2022-12" db="EMBL/GenBank/DDBJ databases">
        <title>Chromosome-level genome of Tegillarca granosa.</title>
        <authorList>
            <person name="Kim J."/>
        </authorList>
    </citation>
    <scope>NUCLEOTIDE SEQUENCE [LARGE SCALE GENOMIC DNA]</scope>
    <source>
        <strain evidence="6">Teg-2019</strain>
        <tissue evidence="6">Adductor muscle</tissue>
    </source>
</reference>
<dbReference type="PROSITE" id="PS51120">
    <property type="entry name" value="LDLRB"/>
    <property type="match status" value="3"/>
</dbReference>
<dbReference type="SMART" id="SM00181">
    <property type="entry name" value="EGF"/>
    <property type="match status" value="3"/>
</dbReference>
<feature type="repeat" description="LDL-receptor class B" evidence="3">
    <location>
        <begin position="631"/>
        <end position="673"/>
    </location>
</feature>
<keyword evidence="1" id="KW-1015">Disulfide bond</keyword>
<dbReference type="SMART" id="SM00032">
    <property type="entry name" value="CCP"/>
    <property type="match status" value="2"/>
</dbReference>
<comment type="caution">
    <text evidence="2">Lacks conserved residue(s) required for the propagation of feature annotation.</text>
</comment>
<evidence type="ECO:0000313" key="7">
    <source>
        <dbReference type="Proteomes" id="UP001217089"/>
    </source>
</evidence>
<dbReference type="InterPro" id="IPR050778">
    <property type="entry name" value="Cueball_EGF_LRP_Nidogen"/>
</dbReference>
<protein>
    <recommendedName>
        <fullName evidence="5">Sushi domain-containing protein</fullName>
    </recommendedName>
</protein>
<keyword evidence="4" id="KW-0732">Signal</keyword>
<dbReference type="InterPro" id="IPR009030">
    <property type="entry name" value="Growth_fac_rcpt_cys_sf"/>
</dbReference>
<evidence type="ECO:0000256" key="3">
    <source>
        <dbReference type="PROSITE-ProRule" id="PRU00461"/>
    </source>
</evidence>
<evidence type="ECO:0000313" key="6">
    <source>
        <dbReference type="EMBL" id="KAJ8310269.1"/>
    </source>
</evidence>
<feature type="domain" description="Sushi" evidence="5">
    <location>
        <begin position="947"/>
        <end position="1005"/>
    </location>
</feature>
<evidence type="ECO:0000259" key="5">
    <source>
        <dbReference type="PROSITE" id="PS50923"/>
    </source>
</evidence>
<dbReference type="EMBL" id="JARBDR010000640">
    <property type="protein sequence ID" value="KAJ8310269.1"/>
    <property type="molecule type" value="Genomic_DNA"/>
</dbReference>
<dbReference type="InterPro" id="IPR000033">
    <property type="entry name" value="LDLR_classB_rpt"/>
</dbReference>
<dbReference type="PANTHER" id="PTHR46513">
    <property type="entry name" value="VITELLOGENIN RECEPTOR-LIKE PROTEIN-RELATED-RELATED"/>
    <property type="match status" value="1"/>
</dbReference>
<evidence type="ECO:0000256" key="1">
    <source>
        <dbReference type="ARBA" id="ARBA00023157"/>
    </source>
</evidence>
<dbReference type="SUPFAM" id="SSF57196">
    <property type="entry name" value="EGF/Laminin"/>
    <property type="match status" value="1"/>
</dbReference>
<evidence type="ECO:0000256" key="4">
    <source>
        <dbReference type="SAM" id="SignalP"/>
    </source>
</evidence>
<dbReference type="Pfam" id="PF14670">
    <property type="entry name" value="FXa_inhibition"/>
    <property type="match status" value="2"/>
</dbReference>
<proteinExistence type="predicted"/>
<sequence length="1026" mass="114783">MEHLSTLMFLFIFIVLTREVVAAGLMDDGLHWTGTYNQIFFQNGTLDWIKKHSIPDILSRGAGRKFQQYIGMSYDYRRKYIVMSDKGAKTITLVSRTSEGEFLGTFIHVGTSSRVGHVAVDWMSANVYWADSVFGWIGLQAISNNILTIAFNDKFKAVVDKYLDIPSGIAVHPQKRFLFWSDIGTLARIERSNLDGSSRMALIWLGVIRPISLTVDHANNNLYWVDSARSTVELCDFYGNNRRVLVTSFTSQFYGLDIYQNFVIVSDQSKKEIAVYSTNGDPVPNPVKTTNTPYSLVMFTIDNQPLLSEPCKDKGCKDICITTVSGAKCLCEDGYKLAQDGVTCTGLFFDWTTSELYWTENTDEKIYISTIETNSSFIINTSTRNSYISNLENPREITLDPLERRIFWIAGSQQIIIQTANLNRNQVEVVTLVQTGLSSPYALTFSRRLNRLFWTDIGKIGRLAPDGTDIHIKNVPSTFTYSGITTYKDYVLWLSKNSAGVYLNIDDLSDMTAPVSDMYLLTNISQSTEVQIFDNSVQPQMIEPCIYNNGGCQHICIAEDFSNHCKCELGYILHTDGKSCYTEPLQNHFFLAIDELSNRVYQIDRQSGNTSAINIDRSNIPSAVAIDYEMHRVIWCDSKSLKLKIANFNGSEEKTLTTNGLSSQSRIAVDHATGNIYLTKGNVITVLSQDGKLHKNVIEGISNAVTIALHSKMGVMFWTELGSTPSIKQSNMDGSSIATLVNYNSGNIRSPRDITVDIDGNALIWCDDTLDKIERINLITHEPKVLRSNAKDFPIAISIENDYVYYVGNGRRIDKNDGKDAQNVVSSPLYGKLTSLYISQTSISKHVLCSEQNGFCSRLCLPKGKEKTCACPTGVNLKEDGRTCVGDVICPYEIEHGAFKSSCLRYEGHVCDYSCADGYSVNTTVPMATCKSNGRWNVDTETLCLKVACLEVIVNGKFDAQCRGRFGDSCSFQCDDNYESSGDQSRLTCQVDGRWNADVRTICKGIIIIIFIKTCNGHYINAFDKR</sequence>
<feature type="signal peptide" evidence="4">
    <location>
        <begin position="1"/>
        <end position="22"/>
    </location>
</feature>
<dbReference type="SUPFAM" id="SSF75011">
    <property type="entry name" value="3-carboxy-cis,cis-mucoante lactonizing enzyme"/>
    <property type="match status" value="1"/>
</dbReference>
<dbReference type="SUPFAM" id="SSF57535">
    <property type="entry name" value="Complement control module/SCR domain"/>
    <property type="match status" value="2"/>
</dbReference>
<dbReference type="InterPro" id="IPR011042">
    <property type="entry name" value="6-blade_b-propeller_TolB-like"/>
</dbReference>
<keyword evidence="2" id="KW-0768">Sushi</keyword>
<comment type="caution">
    <text evidence="6">The sequence shown here is derived from an EMBL/GenBank/DDBJ whole genome shotgun (WGS) entry which is preliminary data.</text>
</comment>
<dbReference type="Gene3D" id="2.10.70.10">
    <property type="entry name" value="Complement Module, domain 1"/>
    <property type="match status" value="2"/>
</dbReference>
<feature type="repeat" description="LDL-receptor class B" evidence="3">
    <location>
        <begin position="176"/>
        <end position="219"/>
    </location>
</feature>
<organism evidence="6 7">
    <name type="scientific">Tegillarca granosa</name>
    <name type="common">Malaysian cockle</name>
    <name type="synonym">Anadara granosa</name>
    <dbReference type="NCBI Taxonomy" id="220873"/>
    <lineage>
        <taxon>Eukaryota</taxon>
        <taxon>Metazoa</taxon>
        <taxon>Spiralia</taxon>
        <taxon>Lophotrochozoa</taxon>
        <taxon>Mollusca</taxon>
        <taxon>Bivalvia</taxon>
        <taxon>Autobranchia</taxon>
        <taxon>Pteriomorphia</taxon>
        <taxon>Arcoida</taxon>
        <taxon>Arcoidea</taxon>
        <taxon>Arcidae</taxon>
        <taxon>Tegillarca</taxon>
    </lineage>
</organism>
<name>A0ABQ9EYN1_TEGGR</name>
<accession>A0ABQ9EYN1</accession>